<feature type="compositionally biased region" description="Low complexity" evidence="6">
    <location>
        <begin position="283"/>
        <end position="294"/>
    </location>
</feature>
<name>A0A1E1J4A0_LEIGU</name>
<keyword evidence="4" id="KW-0862">Zinc</keyword>
<accession>A0A1E1J4A0</accession>
<dbReference type="Pfam" id="PF13913">
    <property type="entry name" value="zf-C2HC_2"/>
    <property type="match status" value="3"/>
</dbReference>
<dbReference type="PANTHER" id="PTHR13555">
    <property type="entry name" value="C2H2 ZINC FINGER CGI-62-RELATED"/>
    <property type="match status" value="1"/>
</dbReference>
<gene>
    <name evidence="8" type="primary">LgM4147LRVhigh.32.01890.00310</name>
    <name evidence="8" type="ORF">BN36_3259010</name>
</gene>
<evidence type="ECO:0000256" key="2">
    <source>
        <dbReference type="ARBA" id="ARBA00022737"/>
    </source>
</evidence>
<dbReference type="Gene3D" id="3.30.160.60">
    <property type="entry name" value="Classic Zinc Finger"/>
    <property type="match status" value="2"/>
</dbReference>
<dbReference type="EMBL" id="CALQ01001554">
    <property type="protein sequence ID" value="CCM18415.1"/>
    <property type="molecule type" value="Genomic_DNA"/>
</dbReference>
<dbReference type="AlphaFoldDB" id="A0A1E1J4A0"/>
<feature type="region of interest" description="Disordered" evidence="6">
    <location>
        <begin position="63"/>
        <end position="90"/>
    </location>
</feature>
<evidence type="ECO:0000256" key="3">
    <source>
        <dbReference type="ARBA" id="ARBA00022771"/>
    </source>
</evidence>
<feature type="domain" description="C2HC/C3H-type" evidence="7">
    <location>
        <begin position="537"/>
        <end position="566"/>
    </location>
</feature>
<feature type="region of interest" description="Disordered" evidence="6">
    <location>
        <begin position="23"/>
        <end position="47"/>
    </location>
</feature>
<feature type="region of interest" description="Disordered" evidence="6">
    <location>
        <begin position="273"/>
        <end position="329"/>
    </location>
</feature>
<reference evidence="8" key="1">
    <citation type="submission" date="2012-08" db="EMBL/GenBank/DDBJ databases">
        <title>Comparative genomics of metastatic and non-metastatic Leishmania guyanensis provides insights into polygenic factors involved in Leishmania RNA virus infection.</title>
        <authorList>
            <person name="Smith D."/>
            <person name="Hertz-Fowler C."/>
            <person name="Martin R."/>
            <person name="Dickens N."/>
            <person name="Fasel N."/>
            <person name="Falquet L."/>
            <person name="Beverley S."/>
            <person name="Zangger H."/>
            <person name="Calderon-Copete S."/>
            <person name="Mottram J."/>
            <person name="Xenarios I."/>
        </authorList>
    </citation>
    <scope>NUCLEOTIDE SEQUENCE</scope>
    <source>
        <strain evidence="8">MHOM/BR/75/M4147/SSU:IR2SAT-LUC</strain>
    </source>
</reference>
<feature type="region of interest" description="Disordered" evidence="6">
    <location>
        <begin position="410"/>
        <end position="507"/>
    </location>
</feature>
<evidence type="ECO:0000256" key="6">
    <source>
        <dbReference type="SAM" id="MobiDB-lite"/>
    </source>
</evidence>
<evidence type="ECO:0000313" key="8">
    <source>
        <dbReference type="EMBL" id="CCM18415.1"/>
    </source>
</evidence>
<dbReference type="PROSITE" id="PS52027">
    <property type="entry name" value="ZF_C2HC_C3H"/>
    <property type="match status" value="2"/>
</dbReference>
<dbReference type="InterPro" id="IPR026319">
    <property type="entry name" value="ZC2HC1A/B-like"/>
</dbReference>
<feature type="region of interest" description="Disordered" evidence="6">
    <location>
        <begin position="575"/>
        <end position="597"/>
    </location>
</feature>
<dbReference type="GO" id="GO:0008270">
    <property type="term" value="F:zinc ion binding"/>
    <property type="evidence" value="ECO:0007669"/>
    <property type="project" value="UniProtKB-KW"/>
</dbReference>
<evidence type="ECO:0000256" key="1">
    <source>
        <dbReference type="ARBA" id="ARBA00022723"/>
    </source>
</evidence>
<feature type="compositionally biased region" description="Polar residues" evidence="6">
    <location>
        <begin position="316"/>
        <end position="326"/>
    </location>
</feature>
<dbReference type="InterPro" id="IPR049899">
    <property type="entry name" value="Znf_C2HC_C3H"/>
</dbReference>
<keyword evidence="2" id="KW-0677">Repeat</keyword>
<sequence length="631" mass="66517">MSAMRVTTAPSVLGSNAATALRMSGSLGTTPRDGAHQTGAGRRKEEGSGLIVTRGLQELLDNERKHLRPKASTPTAAAGGKPKAKGQRRSTGQVPKFIVCYLCGLQFGTASIDIHRPQCYLKRLIAWERGDPAVRGPKPLSPGDHERMMKSRMANAEAAGGLPTGRGYPGAGRMGGGGFGKQAPLGEVELYNRLQMDAFNELSLAPCLNCGRTFLPDRLQIHLRSCRPGKTSKRASAAAHSVTSVATPSVADTSAAPALVKPRPARTAVAYKVPGSAGDDDVSPSAAPSHKPSSNTMSRRSFPEEEEEEGSDGRDSLTNGSPSQNPGHAKSALKIHVLAVHAPSNATAVAKTQDSDESVVRIEVDVEDTDPPSPFADTERRLSPVVMEVAEPNMLGSLVLSRPASMEPSAVLSLPSSSSGADKHANSNGNNGGNYSPSSESKSHSLAADSRPCVHETPSDPSTTGMPEAIEAKQAEDSSGEHLHDTHVEDDAAVRDDPNGGVEGERNSAKTIKLNNVSHFKKVPSRLKLQRQLAEVKFVPCTYCGRTFVPERVQRHEDCCIDRNKPLAARKSEAMLAQPSTGAATPKRPKPTPAAPVGVGSAMGKAKFCGGCGNKVSTPDQKFCTECGHKL</sequence>
<organism evidence="8">
    <name type="scientific">Leishmania guyanensis</name>
    <dbReference type="NCBI Taxonomy" id="5670"/>
    <lineage>
        <taxon>Eukaryota</taxon>
        <taxon>Discoba</taxon>
        <taxon>Euglenozoa</taxon>
        <taxon>Kinetoplastea</taxon>
        <taxon>Metakinetoplastina</taxon>
        <taxon>Trypanosomatida</taxon>
        <taxon>Trypanosomatidae</taxon>
        <taxon>Leishmaniinae</taxon>
        <taxon>Leishmania</taxon>
        <taxon>Leishmania guyanensis species complex</taxon>
    </lineage>
</organism>
<feature type="compositionally biased region" description="Basic and acidic residues" evidence="6">
    <location>
        <begin position="470"/>
        <end position="507"/>
    </location>
</feature>
<proteinExistence type="predicted"/>
<feature type="compositionally biased region" description="Low complexity" evidence="6">
    <location>
        <begin position="426"/>
        <end position="440"/>
    </location>
</feature>
<feature type="compositionally biased region" description="Low complexity" evidence="6">
    <location>
        <begin position="410"/>
        <end position="419"/>
    </location>
</feature>
<protein>
    <recommendedName>
        <fullName evidence="7">C2HC/C3H-type domain-containing protein</fullName>
    </recommendedName>
</protein>
<feature type="domain" description="C2HC/C3H-type" evidence="7">
    <location>
        <begin position="203"/>
        <end position="232"/>
    </location>
</feature>
<keyword evidence="1" id="KW-0479">Metal-binding</keyword>
<keyword evidence="3 5" id="KW-0863">Zinc-finger</keyword>
<evidence type="ECO:0000259" key="7">
    <source>
        <dbReference type="PROSITE" id="PS52027"/>
    </source>
</evidence>
<evidence type="ECO:0000256" key="5">
    <source>
        <dbReference type="PROSITE-ProRule" id="PRU01371"/>
    </source>
</evidence>
<evidence type="ECO:0000256" key="4">
    <source>
        <dbReference type="ARBA" id="ARBA00022833"/>
    </source>
</evidence>
<feature type="region of interest" description="Disordered" evidence="6">
    <location>
        <begin position="229"/>
        <end position="253"/>
    </location>
</feature>
<feature type="compositionally biased region" description="Low complexity" evidence="6">
    <location>
        <begin position="235"/>
        <end position="253"/>
    </location>
</feature>